<dbReference type="SUPFAM" id="SSF57903">
    <property type="entry name" value="FYVE/PHD zinc finger"/>
    <property type="match status" value="1"/>
</dbReference>
<evidence type="ECO:0000313" key="2">
    <source>
        <dbReference type="Proteomes" id="UP000288388"/>
    </source>
</evidence>
<dbReference type="InterPro" id="IPR013083">
    <property type="entry name" value="Znf_RING/FYVE/PHD"/>
</dbReference>
<evidence type="ECO:0000313" key="1">
    <source>
        <dbReference type="EMBL" id="RVU95024.1"/>
    </source>
</evidence>
<dbReference type="RefSeq" id="WP_127978901.1">
    <property type="nucleotide sequence ID" value="NZ_JAEMPA010000305.1"/>
</dbReference>
<proteinExistence type="predicted"/>
<dbReference type="InterPro" id="IPR011011">
    <property type="entry name" value="Znf_FYVE_PHD"/>
</dbReference>
<protein>
    <submittedName>
        <fullName evidence="1">Uncharacterized protein</fullName>
    </submittedName>
</protein>
<dbReference type="Gene3D" id="3.30.40.10">
    <property type="entry name" value="Zinc/RING finger domain, C3HC4 (zinc finger)"/>
    <property type="match status" value="1"/>
</dbReference>
<gene>
    <name evidence="1" type="ORF">EK398_09220</name>
</gene>
<comment type="caution">
    <text evidence="1">The sequence shown here is derived from an EMBL/GenBank/DDBJ whole genome shotgun (WGS) entry which is preliminary data.</text>
</comment>
<dbReference type="EMBL" id="RYZS01000001">
    <property type="protein sequence ID" value="RVU95024.1"/>
    <property type="molecule type" value="Genomic_DNA"/>
</dbReference>
<dbReference type="AlphaFoldDB" id="A0A437UN55"/>
<accession>A0A437UN55</accession>
<dbReference type="Proteomes" id="UP000288388">
    <property type="component" value="Unassembled WGS sequence"/>
</dbReference>
<organism evidence="1 2">
    <name type="scientific">Enterococcus avium</name>
    <name type="common">Streptococcus avium</name>
    <dbReference type="NCBI Taxonomy" id="33945"/>
    <lineage>
        <taxon>Bacteria</taxon>
        <taxon>Bacillati</taxon>
        <taxon>Bacillota</taxon>
        <taxon>Bacilli</taxon>
        <taxon>Lactobacillales</taxon>
        <taxon>Enterococcaceae</taxon>
        <taxon>Enterococcus</taxon>
    </lineage>
</organism>
<reference evidence="1 2" key="1">
    <citation type="submission" date="2018-12" db="EMBL/GenBank/DDBJ databases">
        <title>A novel vanA-carrying plasmid in a clinical isolate of Enterococcus avium.</title>
        <authorList>
            <person name="Bernasconi O.J."/>
            <person name="Luzzaro F."/>
            <person name="Endimiani A."/>
        </authorList>
    </citation>
    <scope>NUCLEOTIDE SEQUENCE [LARGE SCALE GENOMIC DNA]</scope>
    <source>
        <strain evidence="1 2">LC0559/18</strain>
    </source>
</reference>
<sequence>MAKHASVKITMDKDLKKFLKDPKKQMEKTMQGKKTEIECPNCNKKFTATIGKKNTCPSCKESVEIKF</sequence>
<name>A0A437UN55_ENTAV</name>